<organism evidence="1 2">
    <name type="scientific">Scopulibacillus cellulosilyticus</name>
    <dbReference type="NCBI Taxonomy" id="2665665"/>
    <lineage>
        <taxon>Bacteria</taxon>
        <taxon>Bacillati</taxon>
        <taxon>Bacillota</taxon>
        <taxon>Bacilli</taxon>
        <taxon>Bacillales</taxon>
        <taxon>Sporolactobacillaceae</taxon>
        <taxon>Scopulibacillus</taxon>
    </lineage>
</organism>
<reference evidence="2" key="1">
    <citation type="journal article" date="2019" name="Int. J. Syst. Evol. Microbiol.">
        <title>The Global Catalogue of Microorganisms (GCM) 10K type strain sequencing project: providing services to taxonomists for standard genome sequencing and annotation.</title>
        <authorList>
            <consortium name="The Broad Institute Genomics Platform"/>
            <consortium name="The Broad Institute Genome Sequencing Center for Infectious Disease"/>
            <person name="Wu L."/>
            <person name="Ma J."/>
        </authorList>
    </citation>
    <scope>NUCLEOTIDE SEQUENCE [LARGE SCALE GENOMIC DNA]</scope>
    <source>
        <strain evidence="2">CGMCC 1.16305</strain>
    </source>
</reference>
<evidence type="ECO:0000313" key="2">
    <source>
        <dbReference type="Proteomes" id="UP001596505"/>
    </source>
</evidence>
<evidence type="ECO:0000313" key="1">
    <source>
        <dbReference type="EMBL" id="MFC7393888.1"/>
    </source>
</evidence>
<accession>A0ABW2PWU0</accession>
<keyword evidence="2" id="KW-1185">Reference proteome</keyword>
<feature type="non-terminal residue" evidence="1">
    <location>
        <position position="1"/>
    </location>
</feature>
<comment type="caution">
    <text evidence="1">The sequence shown here is derived from an EMBL/GenBank/DDBJ whole genome shotgun (WGS) entry which is preliminary data.</text>
</comment>
<dbReference type="RefSeq" id="WP_380966672.1">
    <property type="nucleotide sequence ID" value="NZ_JBHTCO010000016.1"/>
</dbReference>
<name>A0ABW2PWU0_9BACL</name>
<proteinExistence type="predicted"/>
<dbReference type="EMBL" id="JBHTCO010000016">
    <property type="protein sequence ID" value="MFC7393888.1"/>
    <property type="molecule type" value="Genomic_DNA"/>
</dbReference>
<protein>
    <submittedName>
        <fullName evidence="1">Uncharacterized protein</fullName>
    </submittedName>
</protein>
<gene>
    <name evidence="1" type="ORF">ACFQRG_13080</name>
</gene>
<sequence>YTRNSYPSLVSGQFKCKGLRSLRVFFCFNFSHTPTNIIEPKNYTFRPKNFLNHQKTPLF</sequence>
<dbReference type="Proteomes" id="UP001596505">
    <property type="component" value="Unassembled WGS sequence"/>
</dbReference>